<dbReference type="Proteomes" id="UP000315017">
    <property type="component" value="Chromosome"/>
</dbReference>
<gene>
    <name evidence="1" type="ORF">ETAA8_12430</name>
</gene>
<evidence type="ECO:0000313" key="2">
    <source>
        <dbReference type="Proteomes" id="UP000315017"/>
    </source>
</evidence>
<proteinExistence type="predicted"/>
<protein>
    <submittedName>
        <fullName evidence="1">Uncharacterized protein</fullName>
    </submittedName>
</protein>
<dbReference type="RefSeq" id="WP_145086302.1">
    <property type="nucleotide sequence ID" value="NZ_CP036274.1"/>
</dbReference>
<dbReference type="EMBL" id="CP036274">
    <property type="protein sequence ID" value="QDU26168.1"/>
    <property type="molecule type" value="Genomic_DNA"/>
</dbReference>
<sequence>MSKVRPDKPYPEFLLSAHPRGTWCTKLRGRLPYFDPWVDWQAELILYLEQRDDVHAGRNPKHIKGGVTRRYDLDHFLSSKKNAHATGELSEWSFLEACSPRTRQAG</sequence>
<dbReference type="OrthoDB" id="291653at2"/>
<dbReference type="AlphaFoldDB" id="A0A517Y7G1"/>
<keyword evidence="2" id="KW-1185">Reference proteome</keyword>
<evidence type="ECO:0000313" key="1">
    <source>
        <dbReference type="EMBL" id="QDU26168.1"/>
    </source>
</evidence>
<organism evidence="1 2">
    <name type="scientific">Anatilimnocola aggregata</name>
    <dbReference type="NCBI Taxonomy" id="2528021"/>
    <lineage>
        <taxon>Bacteria</taxon>
        <taxon>Pseudomonadati</taxon>
        <taxon>Planctomycetota</taxon>
        <taxon>Planctomycetia</taxon>
        <taxon>Pirellulales</taxon>
        <taxon>Pirellulaceae</taxon>
        <taxon>Anatilimnocola</taxon>
    </lineage>
</organism>
<reference evidence="1 2" key="1">
    <citation type="submission" date="2019-02" db="EMBL/GenBank/DDBJ databases">
        <title>Deep-cultivation of Planctomycetes and their phenomic and genomic characterization uncovers novel biology.</title>
        <authorList>
            <person name="Wiegand S."/>
            <person name="Jogler M."/>
            <person name="Boedeker C."/>
            <person name="Pinto D."/>
            <person name="Vollmers J."/>
            <person name="Rivas-Marin E."/>
            <person name="Kohn T."/>
            <person name="Peeters S.H."/>
            <person name="Heuer A."/>
            <person name="Rast P."/>
            <person name="Oberbeckmann S."/>
            <person name="Bunk B."/>
            <person name="Jeske O."/>
            <person name="Meyerdierks A."/>
            <person name="Storesund J.E."/>
            <person name="Kallscheuer N."/>
            <person name="Luecker S."/>
            <person name="Lage O.M."/>
            <person name="Pohl T."/>
            <person name="Merkel B.J."/>
            <person name="Hornburger P."/>
            <person name="Mueller R.-W."/>
            <person name="Bruemmer F."/>
            <person name="Labrenz M."/>
            <person name="Spormann A.M."/>
            <person name="Op den Camp H."/>
            <person name="Overmann J."/>
            <person name="Amann R."/>
            <person name="Jetten M.S.M."/>
            <person name="Mascher T."/>
            <person name="Medema M.H."/>
            <person name="Devos D.P."/>
            <person name="Kaster A.-K."/>
            <person name="Ovreas L."/>
            <person name="Rohde M."/>
            <person name="Galperin M.Y."/>
            <person name="Jogler C."/>
        </authorList>
    </citation>
    <scope>NUCLEOTIDE SEQUENCE [LARGE SCALE GENOMIC DNA]</scope>
    <source>
        <strain evidence="1 2">ETA_A8</strain>
    </source>
</reference>
<accession>A0A517Y7G1</accession>
<dbReference type="KEGG" id="aagg:ETAA8_12430"/>
<name>A0A517Y7G1_9BACT</name>